<dbReference type="Proteomes" id="UP000701801">
    <property type="component" value="Unassembled WGS sequence"/>
</dbReference>
<sequence length="156" mass="17574">MWSSNMISAGDSDTPHKSTRGNDTKGNLKRFGRSRNMKTTVAHVDGIDTFVISKADQTSNNVRYSPFSVFEVLYGPNNTSTKGLQGTKKQEMINFPTQNKAVCATKPICKEEKDEKKSVNIDSPSLSSYLDQREEIKESVFFVKTITAMMKRRCYV</sequence>
<feature type="region of interest" description="Disordered" evidence="1">
    <location>
        <begin position="1"/>
        <end position="30"/>
    </location>
</feature>
<organism evidence="2 3">
    <name type="scientific">Hymenoscyphus albidus</name>
    <dbReference type="NCBI Taxonomy" id="595503"/>
    <lineage>
        <taxon>Eukaryota</taxon>
        <taxon>Fungi</taxon>
        <taxon>Dikarya</taxon>
        <taxon>Ascomycota</taxon>
        <taxon>Pezizomycotina</taxon>
        <taxon>Leotiomycetes</taxon>
        <taxon>Helotiales</taxon>
        <taxon>Helotiaceae</taxon>
        <taxon>Hymenoscyphus</taxon>
    </lineage>
</organism>
<comment type="caution">
    <text evidence="2">The sequence shown here is derived from an EMBL/GenBank/DDBJ whole genome shotgun (WGS) entry which is preliminary data.</text>
</comment>
<evidence type="ECO:0000313" key="3">
    <source>
        <dbReference type="Proteomes" id="UP000701801"/>
    </source>
</evidence>
<keyword evidence="3" id="KW-1185">Reference proteome</keyword>
<name>A0A9N9LTU7_9HELO</name>
<feature type="compositionally biased region" description="Basic and acidic residues" evidence="1">
    <location>
        <begin position="13"/>
        <end position="23"/>
    </location>
</feature>
<protein>
    <submittedName>
        <fullName evidence="2">Uncharacterized protein</fullName>
    </submittedName>
</protein>
<proteinExistence type="predicted"/>
<evidence type="ECO:0000313" key="2">
    <source>
        <dbReference type="EMBL" id="CAG8979015.1"/>
    </source>
</evidence>
<reference evidence="2" key="1">
    <citation type="submission" date="2021-07" db="EMBL/GenBank/DDBJ databases">
        <authorList>
            <person name="Durling M."/>
        </authorList>
    </citation>
    <scope>NUCLEOTIDE SEQUENCE</scope>
</reference>
<evidence type="ECO:0000256" key="1">
    <source>
        <dbReference type="SAM" id="MobiDB-lite"/>
    </source>
</evidence>
<gene>
    <name evidence="2" type="ORF">HYALB_00009917</name>
</gene>
<dbReference type="AlphaFoldDB" id="A0A9N9LTU7"/>
<dbReference type="EMBL" id="CAJVRM010000292">
    <property type="protein sequence ID" value="CAG8979015.1"/>
    <property type="molecule type" value="Genomic_DNA"/>
</dbReference>
<accession>A0A9N9LTU7</accession>